<dbReference type="Gene3D" id="3.20.20.80">
    <property type="entry name" value="Glycosidases"/>
    <property type="match status" value="1"/>
</dbReference>
<dbReference type="Gene3D" id="2.60.120.260">
    <property type="entry name" value="Galactose-binding domain-like"/>
    <property type="match status" value="1"/>
</dbReference>
<name>A0A090RWG5_9VIBR</name>
<proteinExistence type="inferred from homology"/>
<dbReference type="SUPFAM" id="SSF49785">
    <property type="entry name" value="Galactose-binding domain-like"/>
    <property type="match status" value="1"/>
</dbReference>
<dbReference type="InterPro" id="IPR022790">
    <property type="entry name" value="GH26_dom"/>
</dbReference>
<evidence type="ECO:0000256" key="4">
    <source>
        <dbReference type="SAM" id="SignalP"/>
    </source>
</evidence>
<dbReference type="AlphaFoldDB" id="A0A090RWG5"/>
<dbReference type="EMBL" id="BBMR01000003">
    <property type="protein sequence ID" value="GAL18908.1"/>
    <property type="molecule type" value="Genomic_DNA"/>
</dbReference>
<organism evidence="6 7">
    <name type="scientific">Vibrio maritimus</name>
    <dbReference type="NCBI Taxonomy" id="990268"/>
    <lineage>
        <taxon>Bacteria</taxon>
        <taxon>Pseudomonadati</taxon>
        <taxon>Pseudomonadota</taxon>
        <taxon>Gammaproteobacteria</taxon>
        <taxon>Vibrionales</taxon>
        <taxon>Vibrionaceae</taxon>
        <taxon>Vibrio</taxon>
    </lineage>
</organism>
<dbReference type="InterPro" id="IPR008979">
    <property type="entry name" value="Galactose-bd-like_sf"/>
</dbReference>
<keyword evidence="2 3" id="KW-0326">Glycosidase</keyword>
<feature type="chain" id="PRO_5001864486" evidence="4">
    <location>
        <begin position="20"/>
        <end position="466"/>
    </location>
</feature>
<dbReference type="InterPro" id="IPR017853">
    <property type="entry name" value="GH"/>
</dbReference>
<evidence type="ECO:0000256" key="3">
    <source>
        <dbReference type="PROSITE-ProRule" id="PRU01100"/>
    </source>
</evidence>
<sequence>MRKLITPVIASLASAVIIAGCSSQPSTVSVDTTPKALPADIAEKPIELFVGQDLGAVGGLEDYDQGYVNYFGIPSGVTVYTSLKDLEGLEQKVNYGAGDNYANLYLESDAFKGVDIAMGLYLVDQLDDINAGTLDSNISKLANWISQSERTVYLRIGYEFEGSWNGYASDDYKEAYRRIVDGLNKLNVDNVEYVWQSSGYEEDREELLSYYPGDAYVDWVAYSYFNHDPKLAGQEMLRIARERGKPVMIAELTPRGYNLMLDDGKKTWDSWFKPFLNHLKENQDVIKIIAYINADWDVQPMWKGQGWGDTRLQSNLYIANKWRRTIKREEWLVTSTVAIPPIFLLPDDYDELKQARNKAAEDTVPQENQWQAEDATPTGNVRIYPDGAAAGGKGMAYMYQLGDSLTFKGVPQSNYFVIRYASERSGKIGLFVNGQRAYDIEFDSTGSWVGTYNKVEMRVDIPEGLM</sequence>
<evidence type="ECO:0000259" key="5">
    <source>
        <dbReference type="PROSITE" id="PS51764"/>
    </source>
</evidence>
<dbReference type="SUPFAM" id="SSF51445">
    <property type="entry name" value="(Trans)glycosidases"/>
    <property type="match status" value="1"/>
</dbReference>
<evidence type="ECO:0000256" key="2">
    <source>
        <dbReference type="ARBA" id="ARBA00023295"/>
    </source>
</evidence>
<evidence type="ECO:0000256" key="1">
    <source>
        <dbReference type="ARBA" id="ARBA00022801"/>
    </source>
</evidence>
<keyword evidence="7" id="KW-1185">Reference proteome</keyword>
<dbReference type="PROSITE" id="PS51764">
    <property type="entry name" value="GH26"/>
    <property type="match status" value="1"/>
</dbReference>
<keyword evidence="4" id="KW-0732">Signal</keyword>
<protein>
    <submittedName>
        <fullName evidence="6">Putative endoglucanase</fullName>
    </submittedName>
</protein>
<feature type="active site" description="Nucleophile" evidence="3">
    <location>
        <position position="251"/>
    </location>
</feature>
<reference evidence="6 7" key="1">
    <citation type="submission" date="2014-09" db="EMBL/GenBank/DDBJ databases">
        <title>Vibrio maritimus JCM 19235. (C45) whole genome shotgun sequence.</title>
        <authorList>
            <person name="Sawabe T."/>
            <person name="Meirelles P."/>
            <person name="Nakanishi M."/>
            <person name="Sayaka M."/>
            <person name="Hattori M."/>
            <person name="Ohkuma M."/>
        </authorList>
    </citation>
    <scope>NUCLEOTIDE SEQUENCE [LARGE SCALE GENOMIC DNA]</scope>
    <source>
        <strain evidence="7">JCM19235</strain>
    </source>
</reference>
<keyword evidence="1 3" id="KW-0378">Hydrolase</keyword>
<feature type="active site" description="Proton donor" evidence="3">
    <location>
        <position position="159"/>
    </location>
</feature>
<dbReference type="Pfam" id="PF02156">
    <property type="entry name" value="Glyco_hydro_26"/>
    <property type="match status" value="1"/>
</dbReference>
<feature type="signal peptide" evidence="4">
    <location>
        <begin position="1"/>
        <end position="19"/>
    </location>
</feature>
<comment type="similarity">
    <text evidence="3">Belongs to the glycosyl hydrolase 26 family.</text>
</comment>
<dbReference type="Proteomes" id="UP000029228">
    <property type="component" value="Unassembled WGS sequence"/>
</dbReference>
<feature type="domain" description="GH26" evidence="5">
    <location>
        <begin position="32"/>
        <end position="329"/>
    </location>
</feature>
<comment type="caution">
    <text evidence="6">The sequence shown here is derived from an EMBL/GenBank/DDBJ whole genome shotgun (WGS) entry which is preliminary data.</text>
</comment>
<dbReference type="GO" id="GO:0004553">
    <property type="term" value="F:hydrolase activity, hydrolyzing O-glycosyl compounds"/>
    <property type="evidence" value="ECO:0007669"/>
    <property type="project" value="InterPro"/>
</dbReference>
<evidence type="ECO:0000313" key="7">
    <source>
        <dbReference type="Proteomes" id="UP000029228"/>
    </source>
</evidence>
<gene>
    <name evidence="6" type="ORF">JCM19235_2331</name>
</gene>
<evidence type="ECO:0000313" key="6">
    <source>
        <dbReference type="EMBL" id="GAL18908.1"/>
    </source>
</evidence>
<accession>A0A090RWG5</accession>
<dbReference type="PROSITE" id="PS51257">
    <property type="entry name" value="PROKAR_LIPOPROTEIN"/>
    <property type="match status" value="1"/>
</dbReference>
<dbReference type="OrthoDB" id="9816550at2"/>
<dbReference type="STRING" id="990268.JCM19235_2331"/>